<keyword evidence="2" id="KW-1185">Reference proteome</keyword>
<name>A0ABY4YP84_9MICO</name>
<dbReference type="EMBL" id="CP099489">
    <property type="protein sequence ID" value="USQ78518.1"/>
    <property type="molecule type" value="Genomic_DNA"/>
</dbReference>
<evidence type="ECO:0000313" key="2">
    <source>
        <dbReference type="Proteomes" id="UP001056455"/>
    </source>
</evidence>
<sequence length="64" mass="6971">MGTDRETLDRWADFGGVWRVVAAGEHAATVSMCRCDGGEEVQRLTTQDPGLVAWLSEHPESGPQ</sequence>
<organism evidence="1 2">
    <name type="scientific">Ornithinimicrobium faecis</name>
    <dbReference type="NCBI Taxonomy" id="2934158"/>
    <lineage>
        <taxon>Bacteria</taxon>
        <taxon>Bacillati</taxon>
        <taxon>Actinomycetota</taxon>
        <taxon>Actinomycetes</taxon>
        <taxon>Micrococcales</taxon>
        <taxon>Ornithinimicrobiaceae</taxon>
        <taxon>Ornithinimicrobium</taxon>
    </lineage>
</organism>
<reference evidence="1" key="1">
    <citation type="submission" date="2022-06" db="EMBL/GenBank/DDBJ databases">
        <title>Ornithinimicrobium HY1793.</title>
        <authorList>
            <person name="Huang Y."/>
        </authorList>
    </citation>
    <scope>NUCLEOTIDE SEQUENCE</scope>
    <source>
        <strain evidence="1">HY1793</strain>
    </source>
</reference>
<proteinExistence type="predicted"/>
<dbReference type="Proteomes" id="UP001056455">
    <property type="component" value="Chromosome"/>
</dbReference>
<protein>
    <submittedName>
        <fullName evidence="1">Uncharacterized protein</fullName>
    </submittedName>
</protein>
<accession>A0ABY4YP84</accession>
<evidence type="ECO:0000313" key="1">
    <source>
        <dbReference type="EMBL" id="USQ78518.1"/>
    </source>
</evidence>
<gene>
    <name evidence="1" type="ORF">NF556_12815</name>
</gene>
<dbReference type="RefSeq" id="WP_252591316.1">
    <property type="nucleotide sequence ID" value="NZ_CP099489.1"/>
</dbReference>